<gene>
    <name evidence="2" type="ORF">GLP18_03280</name>
</gene>
<accession>A0A6L8MVY7</accession>
<name>A0A6L8MVY7_STRSU</name>
<evidence type="ECO:0000256" key="1">
    <source>
        <dbReference type="SAM" id="SignalP"/>
    </source>
</evidence>
<feature type="chain" id="PRO_5026779475" evidence="1">
    <location>
        <begin position="28"/>
        <end position="258"/>
    </location>
</feature>
<organism evidence="2 3">
    <name type="scientific">Streptococcus suis</name>
    <dbReference type="NCBI Taxonomy" id="1307"/>
    <lineage>
        <taxon>Bacteria</taxon>
        <taxon>Bacillati</taxon>
        <taxon>Bacillota</taxon>
        <taxon>Bacilli</taxon>
        <taxon>Lactobacillales</taxon>
        <taxon>Streptococcaceae</taxon>
        <taxon>Streptococcus</taxon>
    </lineage>
</organism>
<evidence type="ECO:0000313" key="3">
    <source>
        <dbReference type="Proteomes" id="UP000483765"/>
    </source>
</evidence>
<feature type="signal peptide" evidence="1">
    <location>
        <begin position="1"/>
        <end position="27"/>
    </location>
</feature>
<protein>
    <submittedName>
        <fullName evidence="2">Uncharacterized protein</fullName>
    </submittedName>
</protein>
<keyword evidence="1" id="KW-0732">Signal</keyword>
<dbReference type="Proteomes" id="UP000483765">
    <property type="component" value="Unassembled WGS sequence"/>
</dbReference>
<evidence type="ECO:0000313" key="2">
    <source>
        <dbReference type="EMBL" id="MYN69261.1"/>
    </source>
</evidence>
<dbReference type="AlphaFoldDB" id="A0A6L8MVY7"/>
<dbReference type="RefSeq" id="WP_024391153.1">
    <property type="nucleotide sequence ID" value="NZ_WNXH01000004.1"/>
</dbReference>
<proteinExistence type="predicted"/>
<dbReference type="EMBL" id="WNXH01000004">
    <property type="protein sequence ID" value="MYN69261.1"/>
    <property type="molecule type" value="Genomic_DNA"/>
</dbReference>
<sequence length="258" mass="29111">MFASRNVIKIIFSVFCLMFCLGNTVFADTPSEVVNTVESSEVFNLYPNIDRENKKILEITDNQGNVVKYIFQYLVDTPYSEEITSRISGRDMTMKLSVSISSLLLIGFDVQTNTIEKILVDYSLLEREGTVNIINLDTNASVKLAAEEISPELVELWEEMSFNKSSLVIETEEEIRAQMRERSVNSPCMYWVCTKHKEGGGKWHDGCSQIGNFACQLAGIKLPYVGTIACSGAVMLGCYIPSYRVCMDGYWETRFCPN</sequence>
<comment type="caution">
    <text evidence="2">The sequence shown here is derived from an EMBL/GenBank/DDBJ whole genome shotgun (WGS) entry which is preliminary data.</text>
</comment>
<reference evidence="2 3" key="1">
    <citation type="submission" date="2019-11" db="EMBL/GenBank/DDBJ databases">
        <title>Divergent Streptococcus suis from cattle.</title>
        <authorList>
            <person name="Williamson C."/>
        </authorList>
    </citation>
    <scope>NUCLEOTIDE SEQUENCE [LARGE SCALE GENOMIC DNA]</scope>
    <source>
        <strain evidence="2 3">10-36905</strain>
    </source>
</reference>